<reference evidence="3" key="1">
    <citation type="journal article" date="2017" name="Plant J.">
        <title>The pomegranate (Punica granatum L.) genome and the genomics of punicalagin biosynthesis.</title>
        <authorList>
            <person name="Qin G."/>
            <person name="Xu C."/>
            <person name="Ming R."/>
            <person name="Tang H."/>
            <person name="Guyot R."/>
            <person name="Kramer E.M."/>
            <person name="Hu Y."/>
            <person name="Yi X."/>
            <person name="Qi Y."/>
            <person name="Xu X."/>
            <person name="Gao Z."/>
            <person name="Pan H."/>
            <person name="Jian J."/>
            <person name="Tian Y."/>
            <person name="Yue Z."/>
            <person name="Xu Y."/>
        </authorList>
    </citation>
    <scope>NUCLEOTIDE SEQUENCE [LARGE SCALE GENOMIC DNA]</scope>
    <source>
        <strain evidence="3">cv. Dabenzi</strain>
    </source>
</reference>
<organism evidence="2 3">
    <name type="scientific">Punica granatum</name>
    <name type="common">Pomegranate</name>
    <dbReference type="NCBI Taxonomy" id="22663"/>
    <lineage>
        <taxon>Eukaryota</taxon>
        <taxon>Viridiplantae</taxon>
        <taxon>Streptophyta</taxon>
        <taxon>Embryophyta</taxon>
        <taxon>Tracheophyta</taxon>
        <taxon>Spermatophyta</taxon>
        <taxon>Magnoliopsida</taxon>
        <taxon>eudicotyledons</taxon>
        <taxon>Gunneridae</taxon>
        <taxon>Pentapetalae</taxon>
        <taxon>rosids</taxon>
        <taxon>malvids</taxon>
        <taxon>Myrtales</taxon>
        <taxon>Lythraceae</taxon>
        <taxon>Punica</taxon>
    </lineage>
</organism>
<dbReference type="PANTHER" id="PTHR47723">
    <property type="entry name" value="OS05G0353850 PROTEIN"/>
    <property type="match status" value="1"/>
</dbReference>
<accession>A0A218VY23</accession>
<dbReference type="InterPro" id="IPR002156">
    <property type="entry name" value="RNaseH_domain"/>
</dbReference>
<evidence type="ECO:0000313" key="3">
    <source>
        <dbReference type="Proteomes" id="UP000197138"/>
    </source>
</evidence>
<sequence length="105" mass="11553">MDAVWRGSITAIAGVAQPINGDMYCSWRAPVTAALPFQVEARAILTIISLALNLGWSKIWLELDALVLTNALICPGSIPWDIKNIVLDISMLLSSFSEWHCTWVP</sequence>
<evidence type="ECO:0000259" key="1">
    <source>
        <dbReference type="Pfam" id="PF13456"/>
    </source>
</evidence>
<protein>
    <recommendedName>
        <fullName evidence="1">RNase H type-1 domain-containing protein</fullName>
    </recommendedName>
</protein>
<comment type="caution">
    <text evidence="2">The sequence shown here is derived from an EMBL/GenBank/DDBJ whole genome shotgun (WGS) entry which is preliminary data.</text>
</comment>
<dbReference type="GO" id="GO:0003676">
    <property type="term" value="F:nucleic acid binding"/>
    <property type="evidence" value="ECO:0007669"/>
    <property type="project" value="InterPro"/>
</dbReference>
<dbReference type="AlphaFoldDB" id="A0A218VY23"/>
<dbReference type="InterPro" id="IPR053151">
    <property type="entry name" value="RNase_H-like"/>
</dbReference>
<feature type="domain" description="RNase H type-1" evidence="1">
    <location>
        <begin position="8"/>
        <end position="105"/>
    </location>
</feature>
<dbReference type="GO" id="GO:0004523">
    <property type="term" value="F:RNA-DNA hybrid ribonuclease activity"/>
    <property type="evidence" value="ECO:0007669"/>
    <property type="project" value="InterPro"/>
</dbReference>
<dbReference type="PANTHER" id="PTHR47723:SF19">
    <property type="entry name" value="POLYNUCLEOTIDYL TRANSFERASE, RIBONUCLEASE H-LIKE SUPERFAMILY PROTEIN"/>
    <property type="match status" value="1"/>
</dbReference>
<dbReference type="CDD" id="cd06222">
    <property type="entry name" value="RNase_H_like"/>
    <property type="match status" value="1"/>
</dbReference>
<proteinExistence type="predicted"/>
<name>A0A218VY23_PUNGR</name>
<gene>
    <name evidence="2" type="ORF">CDL15_Pgr028489</name>
</gene>
<dbReference type="InterPro" id="IPR044730">
    <property type="entry name" value="RNase_H-like_dom_plant"/>
</dbReference>
<dbReference type="Pfam" id="PF13456">
    <property type="entry name" value="RVT_3"/>
    <property type="match status" value="1"/>
</dbReference>
<evidence type="ECO:0000313" key="2">
    <source>
        <dbReference type="EMBL" id="OWM64772.1"/>
    </source>
</evidence>
<dbReference type="Proteomes" id="UP000197138">
    <property type="component" value="Unassembled WGS sequence"/>
</dbReference>
<dbReference type="EMBL" id="MTKT01005739">
    <property type="protein sequence ID" value="OWM64772.1"/>
    <property type="molecule type" value="Genomic_DNA"/>
</dbReference>